<dbReference type="GO" id="GO:0016740">
    <property type="term" value="F:transferase activity"/>
    <property type="evidence" value="ECO:0007669"/>
    <property type="project" value="UniProtKB-KW"/>
</dbReference>
<dbReference type="KEGG" id="osg:BST96_03675"/>
<keyword evidence="3" id="KW-0808">Transferase</keyword>
<dbReference type="RefSeq" id="WP_085757393.1">
    <property type="nucleotide sequence ID" value="NZ_CP019343.1"/>
</dbReference>
<feature type="domain" description="GST N-terminal" evidence="1">
    <location>
        <begin position="4"/>
        <end position="90"/>
    </location>
</feature>
<evidence type="ECO:0000259" key="1">
    <source>
        <dbReference type="PROSITE" id="PS50404"/>
    </source>
</evidence>
<dbReference type="OrthoDB" id="5740960at2"/>
<dbReference type="InterPro" id="IPR036282">
    <property type="entry name" value="Glutathione-S-Trfase_C_sf"/>
</dbReference>
<organism evidence="3 4">
    <name type="scientific">Oceanicoccus sagamiensis</name>
    <dbReference type="NCBI Taxonomy" id="716816"/>
    <lineage>
        <taxon>Bacteria</taxon>
        <taxon>Pseudomonadati</taxon>
        <taxon>Pseudomonadota</taxon>
        <taxon>Gammaproteobacteria</taxon>
        <taxon>Cellvibrionales</taxon>
        <taxon>Spongiibacteraceae</taxon>
        <taxon>Oceanicoccus</taxon>
    </lineage>
</organism>
<name>A0A1X9N858_9GAMM</name>
<evidence type="ECO:0000313" key="3">
    <source>
        <dbReference type="EMBL" id="ARN73284.1"/>
    </source>
</evidence>
<evidence type="ECO:0000313" key="4">
    <source>
        <dbReference type="Proteomes" id="UP000193450"/>
    </source>
</evidence>
<dbReference type="Gene3D" id="3.40.30.10">
    <property type="entry name" value="Glutaredoxin"/>
    <property type="match status" value="1"/>
</dbReference>
<dbReference type="SFLD" id="SFLDG00358">
    <property type="entry name" value="Main_(cytGST)"/>
    <property type="match status" value="1"/>
</dbReference>
<dbReference type="SFLD" id="SFLDS00019">
    <property type="entry name" value="Glutathione_Transferase_(cytos"/>
    <property type="match status" value="1"/>
</dbReference>
<dbReference type="STRING" id="716816.BST96_03675"/>
<dbReference type="PANTHER" id="PTHR44051:SF8">
    <property type="entry name" value="GLUTATHIONE S-TRANSFERASE GSTA"/>
    <property type="match status" value="1"/>
</dbReference>
<feature type="domain" description="GST C-terminal" evidence="2">
    <location>
        <begin position="97"/>
        <end position="230"/>
    </location>
</feature>
<dbReference type="InterPro" id="IPR004045">
    <property type="entry name" value="Glutathione_S-Trfase_N"/>
</dbReference>
<dbReference type="EMBL" id="CP019343">
    <property type="protein sequence ID" value="ARN73284.1"/>
    <property type="molecule type" value="Genomic_DNA"/>
</dbReference>
<dbReference type="PROSITE" id="PS50404">
    <property type="entry name" value="GST_NTER"/>
    <property type="match status" value="1"/>
</dbReference>
<accession>A0A1X9N858</accession>
<dbReference type="InterPro" id="IPR040079">
    <property type="entry name" value="Glutathione_S-Trfase"/>
</dbReference>
<dbReference type="Proteomes" id="UP000193450">
    <property type="component" value="Chromosome"/>
</dbReference>
<dbReference type="Gene3D" id="1.20.1050.10">
    <property type="match status" value="1"/>
</dbReference>
<dbReference type="PROSITE" id="PS50405">
    <property type="entry name" value="GST_CTER"/>
    <property type="match status" value="1"/>
</dbReference>
<dbReference type="SUPFAM" id="SSF52833">
    <property type="entry name" value="Thioredoxin-like"/>
    <property type="match status" value="1"/>
</dbReference>
<protein>
    <submittedName>
        <fullName evidence="3">Glutathione S-transferase</fullName>
    </submittedName>
</protein>
<dbReference type="AlphaFoldDB" id="A0A1X9N858"/>
<evidence type="ECO:0000259" key="2">
    <source>
        <dbReference type="PROSITE" id="PS50405"/>
    </source>
</evidence>
<proteinExistence type="predicted"/>
<dbReference type="InterPro" id="IPR010987">
    <property type="entry name" value="Glutathione-S-Trfase_C-like"/>
</dbReference>
<sequence>MDFKKIKLYHYPATRSSRVKWALYETVGDNFEEEVVSLYEGEQYTPEYMQINPNHSVPALEITFANGDKKHMLESSAMVSFLAEAFPEKNLTPTAQFSSERADYHQMLMFAASPIDMMLWQIRVHEHVLGPDEKDQQTAQRYRHKFQTEVEPQLIKRLQAHDFICGNTFTAADIVMGHCVMWGKMYGMCEDEAFSSYLSHLSKRAAFLQAYADAGKFDPVPPKGAKPSGLFTG</sequence>
<dbReference type="InterPro" id="IPR036249">
    <property type="entry name" value="Thioredoxin-like_sf"/>
</dbReference>
<reference evidence="3 4" key="1">
    <citation type="submission" date="2016-11" db="EMBL/GenBank/DDBJ databases">
        <title>Trade-off between light-utilization and light-protection in marine flavobacteria.</title>
        <authorList>
            <person name="Kumagai Y."/>
        </authorList>
    </citation>
    <scope>NUCLEOTIDE SEQUENCE [LARGE SCALE GENOMIC DNA]</scope>
    <source>
        <strain evidence="3 4">NBRC 107125</strain>
    </source>
</reference>
<gene>
    <name evidence="3" type="ORF">BST96_03675</name>
</gene>
<dbReference type="PANTHER" id="PTHR44051">
    <property type="entry name" value="GLUTATHIONE S-TRANSFERASE-RELATED"/>
    <property type="match status" value="1"/>
</dbReference>
<dbReference type="Pfam" id="PF02798">
    <property type="entry name" value="GST_N"/>
    <property type="match status" value="1"/>
</dbReference>
<dbReference type="SUPFAM" id="SSF47616">
    <property type="entry name" value="GST C-terminal domain-like"/>
    <property type="match status" value="1"/>
</dbReference>
<keyword evidence="4" id="KW-1185">Reference proteome</keyword>